<organism evidence="1 2">
    <name type="scientific">Cirrhinus molitorella</name>
    <name type="common">mud carp</name>
    <dbReference type="NCBI Taxonomy" id="172907"/>
    <lineage>
        <taxon>Eukaryota</taxon>
        <taxon>Metazoa</taxon>
        <taxon>Chordata</taxon>
        <taxon>Craniata</taxon>
        <taxon>Vertebrata</taxon>
        <taxon>Euteleostomi</taxon>
        <taxon>Actinopterygii</taxon>
        <taxon>Neopterygii</taxon>
        <taxon>Teleostei</taxon>
        <taxon>Ostariophysi</taxon>
        <taxon>Cypriniformes</taxon>
        <taxon>Cyprinidae</taxon>
        <taxon>Labeoninae</taxon>
        <taxon>Labeonini</taxon>
        <taxon>Cirrhinus</taxon>
    </lineage>
</organism>
<feature type="non-terminal residue" evidence="1">
    <location>
        <position position="123"/>
    </location>
</feature>
<sequence length="123" mass="14288">RTSGKSLATNVMAAAKVGRKRQSPIWDFFDYDSVKNKSKCLVVEAGDTISQQKNTRKNMNKIMNNLFYKLHLEGRDHNKLRPADVLQVTEHSLQSHKSCAEEQLIQTFLQKLLMMDYRARYIK</sequence>
<keyword evidence="2" id="KW-1185">Reference proteome</keyword>
<name>A0ABR3NQ98_9TELE</name>
<dbReference type="EMBL" id="JAYMGO010000003">
    <property type="protein sequence ID" value="KAL1278956.1"/>
    <property type="molecule type" value="Genomic_DNA"/>
</dbReference>
<dbReference type="PANTHER" id="PTHR22796:SF6">
    <property type="entry name" value="INTERFERON-INDUCED VERY LARGE GTPASE 1-RELATED"/>
    <property type="match status" value="1"/>
</dbReference>
<dbReference type="Proteomes" id="UP001558613">
    <property type="component" value="Unassembled WGS sequence"/>
</dbReference>
<proteinExistence type="predicted"/>
<accession>A0ABR3NQ98</accession>
<comment type="caution">
    <text evidence="1">The sequence shown here is derived from an EMBL/GenBank/DDBJ whole genome shotgun (WGS) entry which is preliminary data.</text>
</comment>
<protein>
    <submittedName>
        <fullName evidence="1">Uncharacterized protein</fullName>
    </submittedName>
</protein>
<evidence type="ECO:0000313" key="2">
    <source>
        <dbReference type="Proteomes" id="UP001558613"/>
    </source>
</evidence>
<gene>
    <name evidence="1" type="ORF">QQF64_025629</name>
</gene>
<feature type="non-terminal residue" evidence="1">
    <location>
        <position position="1"/>
    </location>
</feature>
<reference evidence="1 2" key="1">
    <citation type="submission" date="2023-09" db="EMBL/GenBank/DDBJ databases">
        <authorList>
            <person name="Wang M."/>
        </authorList>
    </citation>
    <scope>NUCLEOTIDE SEQUENCE [LARGE SCALE GENOMIC DNA]</scope>
    <source>
        <strain evidence="1">GT-2023</strain>
        <tissue evidence="1">Liver</tissue>
    </source>
</reference>
<evidence type="ECO:0000313" key="1">
    <source>
        <dbReference type="EMBL" id="KAL1278956.1"/>
    </source>
</evidence>
<dbReference type="PANTHER" id="PTHR22796">
    <property type="entry name" value="URG4-RELATED"/>
    <property type="match status" value="1"/>
</dbReference>